<reference evidence="10 11" key="1">
    <citation type="submission" date="2019-04" db="EMBL/GenBank/DDBJ databases">
        <title>Microbes associate with the intestines of laboratory mice.</title>
        <authorList>
            <person name="Navarre W."/>
            <person name="Wong E."/>
            <person name="Huang K."/>
            <person name="Tropini C."/>
            <person name="Ng K."/>
            <person name="Yu B."/>
        </authorList>
    </citation>
    <scope>NUCLEOTIDE SEQUENCE [LARGE SCALE GENOMIC DNA]</scope>
    <source>
        <strain evidence="10 11">NM50_B9-20</strain>
    </source>
</reference>
<dbReference type="GO" id="GO:0005524">
    <property type="term" value="F:ATP binding"/>
    <property type="evidence" value="ECO:0007669"/>
    <property type="project" value="UniProtKB-KW"/>
</dbReference>
<dbReference type="EMBL" id="SRYR01000013">
    <property type="protein sequence ID" value="TGY40481.1"/>
    <property type="molecule type" value="Genomic_DNA"/>
</dbReference>
<dbReference type="PANTHER" id="PTHR43547:SF2">
    <property type="entry name" value="HYBRID SIGNAL TRANSDUCTION HISTIDINE KINASE C"/>
    <property type="match status" value="1"/>
</dbReference>
<organism evidence="10 11">
    <name type="scientific">Clostridium sartagoforme</name>
    <dbReference type="NCBI Taxonomy" id="84031"/>
    <lineage>
        <taxon>Bacteria</taxon>
        <taxon>Bacillati</taxon>
        <taxon>Bacillota</taxon>
        <taxon>Clostridia</taxon>
        <taxon>Eubacteriales</taxon>
        <taxon>Clostridiaceae</taxon>
        <taxon>Clostridium</taxon>
    </lineage>
</organism>
<evidence type="ECO:0000256" key="7">
    <source>
        <dbReference type="ARBA" id="ARBA00022840"/>
    </source>
</evidence>
<keyword evidence="6 10" id="KW-0418">Kinase</keyword>
<dbReference type="FunFam" id="3.30.565.10:FF:000037">
    <property type="entry name" value="Hybrid sensor histidine kinase/response regulator"/>
    <property type="match status" value="1"/>
</dbReference>
<dbReference type="InterPro" id="IPR004358">
    <property type="entry name" value="Sig_transdc_His_kin-like_C"/>
</dbReference>
<dbReference type="Pfam" id="PF02518">
    <property type="entry name" value="HATPase_c"/>
    <property type="match status" value="1"/>
</dbReference>
<keyword evidence="5" id="KW-0547">Nucleotide-binding</keyword>
<dbReference type="InterPro" id="IPR005467">
    <property type="entry name" value="His_kinase_dom"/>
</dbReference>
<dbReference type="SMART" id="SM00387">
    <property type="entry name" value="HATPase_c"/>
    <property type="match status" value="1"/>
</dbReference>
<comment type="caution">
    <text evidence="10">The sequence shown here is derived from an EMBL/GenBank/DDBJ whole genome shotgun (WGS) entry which is preliminary data.</text>
</comment>
<gene>
    <name evidence="10" type="ORF">E5347_15040</name>
</gene>
<accession>A0A4S2DHQ1</accession>
<dbReference type="InterPro" id="IPR003594">
    <property type="entry name" value="HATPase_dom"/>
</dbReference>
<keyword evidence="3" id="KW-0597">Phosphoprotein</keyword>
<dbReference type="CDD" id="cd00075">
    <property type="entry name" value="HATPase"/>
    <property type="match status" value="1"/>
</dbReference>
<dbReference type="Pfam" id="PF00512">
    <property type="entry name" value="HisKA"/>
    <property type="match status" value="1"/>
</dbReference>
<keyword evidence="8" id="KW-0902">Two-component regulatory system</keyword>
<dbReference type="AlphaFoldDB" id="A0A4S2DHQ1"/>
<dbReference type="RefSeq" id="WP_136008081.1">
    <property type="nucleotide sequence ID" value="NZ_SRYR01000013.1"/>
</dbReference>
<dbReference type="Gene3D" id="1.10.287.130">
    <property type="match status" value="1"/>
</dbReference>
<keyword evidence="11" id="KW-1185">Reference proteome</keyword>
<dbReference type="InterPro" id="IPR036890">
    <property type="entry name" value="HATPase_C_sf"/>
</dbReference>
<dbReference type="SUPFAM" id="SSF47384">
    <property type="entry name" value="Homodimeric domain of signal transducing histidine kinase"/>
    <property type="match status" value="1"/>
</dbReference>
<comment type="catalytic activity">
    <reaction evidence="1">
        <text>ATP + protein L-histidine = ADP + protein N-phospho-L-histidine.</text>
        <dbReference type="EC" id="2.7.13.3"/>
    </reaction>
</comment>
<evidence type="ECO:0000256" key="5">
    <source>
        <dbReference type="ARBA" id="ARBA00022741"/>
    </source>
</evidence>
<evidence type="ECO:0000313" key="10">
    <source>
        <dbReference type="EMBL" id="TGY40481.1"/>
    </source>
</evidence>
<dbReference type="OrthoDB" id="9813394at2"/>
<evidence type="ECO:0000256" key="2">
    <source>
        <dbReference type="ARBA" id="ARBA00012438"/>
    </source>
</evidence>
<evidence type="ECO:0000256" key="4">
    <source>
        <dbReference type="ARBA" id="ARBA00022679"/>
    </source>
</evidence>
<dbReference type="Gene3D" id="3.30.565.10">
    <property type="entry name" value="Histidine kinase-like ATPase, C-terminal domain"/>
    <property type="match status" value="1"/>
</dbReference>
<dbReference type="SUPFAM" id="SSF55874">
    <property type="entry name" value="ATPase domain of HSP90 chaperone/DNA topoisomerase II/histidine kinase"/>
    <property type="match status" value="1"/>
</dbReference>
<evidence type="ECO:0000256" key="1">
    <source>
        <dbReference type="ARBA" id="ARBA00000085"/>
    </source>
</evidence>
<evidence type="ECO:0000259" key="9">
    <source>
        <dbReference type="PROSITE" id="PS50109"/>
    </source>
</evidence>
<sequence>MINNEFITRELLLKKDNLNDFFSKKNNSLTNDELIMVITELLNKSSRQDNFLSNISHDLRGHLNVILSIMQCIDYGSVSITDKKVLEYMKMVKRNSLKMLKLINNLIDTTKLENNYYVLNMKNIDVISIIESTINCIDKYAKQKNIQLTFDTNEEQCIMAVDPEVLDRIIMNLLSNAIKFSYSNSDIYIYINVLGDSISISIKDEGPGISKENQGKIFSRFYQISNDNNRESSGSGIGLDLVNYLVKSMGGEIILNSEENKGCEFIITFPITLVEEREDYCLRGDEGKIQMLEIEFSDLYNN</sequence>
<dbReference type="InterPro" id="IPR003661">
    <property type="entry name" value="HisK_dim/P_dom"/>
</dbReference>
<dbReference type="PANTHER" id="PTHR43547">
    <property type="entry name" value="TWO-COMPONENT HISTIDINE KINASE"/>
    <property type="match status" value="1"/>
</dbReference>
<dbReference type="CDD" id="cd00082">
    <property type="entry name" value="HisKA"/>
    <property type="match status" value="1"/>
</dbReference>
<dbReference type="PRINTS" id="PR00344">
    <property type="entry name" value="BCTRLSENSOR"/>
</dbReference>
<dbReference type="EC" id="2.7.13.3" evidence="2"/>
<evidence type="ECO:0000256" key="6">
    <source>
        <dbReference type="ARBA" id="ARBA00022777"/>
    </source>
</evidence>
<evidence type="ECO:0000256" key="8">
    <source>
        <dbReference type="ARBA" id="ARBA00023012"/>
    </source>
</evidence>
<name>A0A4S2DHQ1_9CLOT</name>
<keyword evidence="4" id="KW-0808">Transferase</keyword>
<feature type="domain" description="Histidine kinase" evidence="9">
    <location>
        <begin position="54"/>
        <end position="273"/>
    </location>
</feature>
<protein>
    <recommendedName>
        <fullName evidence="2">histidine kinase</fullName>
        <ecNumber evidence="2">2.7.13.3</ecNumber>
    </recommendedName>
</protein>
<dbReference type="InterPro" id="IPR036097">
    <property type="entry name" value="HisK_dim/P_sf"/>
</dbReference>
<proteinExistence type="predicted"/>
<dbReference type="SMART" id="SM00388">
    <property type="entry name" value="HisKA"/>
    <property type="match status" value="1"/>
</dbReference>
<evidence type="ECO:0000313" key="11">
    <source>
        <dbReference type="Proteomes" id="UP000306888"/>
    </source>
</evidence>
<dbReference type="Proteomes" id="UP000306888">
    <property type="component" value="Unassembled WGS sequence"/>
</dbReference>
<dbReference type="PROSITE" id="PS50109">
    <property type="entry name" value="HIS_KIN"/>
    <property type="match status" value="1"/>
</dbReference>
<keyword evidence="7" id="KW-0067">ATP-binding</keyword>
<evidence type="ECO:0000256" key="3">
    <source>
        <dbReference type="ARBA" id="ARBA00022553"/>
    </source>
</evidence>
<dbReference type="GO" id="GO:0000155">
    <property type="term" value="F:phosphorelay sensor kinase activity"/>
    <property type="evidence" value="ECO:0007669"/>
    <property type="project" value="InterPro"/>
</dbReference>